<keyword evidence="4" id="KW-1185">Reference proteome</keyword>
<proteinExistence type="predicted"/>
<sequence>MIDPTSPSETVPDTFHPKSRGQRSEAAVLQILVEHGLTVLQPFGDNERYDLVVEENPDFYRLQVKTGRLENGRVQFDTRSSGTLTRSVEKETYEGQIDQFVVYAPELREAFVVAVEQAPETTMGLRVADAKKSSPNINRADEFEIDDWIASIES</sequence>
<comment type="caution">
    <text evidence="3">The sequence shown here is derived from an EMBL/GenBank/DDBJ whole genome shotgun (WGS) entry which is preliminary data.</text>
</comment>
<reference evidence="3 4" key="1">
    <citation type="journal article" date="2019" name="Int. J. Syst. Evol. Microbiol.">
        <title>The Global Catalogue of Microorganisms (GCM) 10K type strain sequencing project: providing services to taxonomists for standard genome sequencing and annotation.</title>
        <authorList>
            <consortium name="The Broad Institute Genomics Platform"/>
            <consortium name="The Broad Institute Genome Sequencing Center for Infectious Disease"/>
            <person name="Wu L."/>
            <person name="Ma J."/>
        </authorList>
    </citation>
    <scope>NUCLEOTIDE SEQUENCE [LARGE SCALE GENOMIC DNA]</scope>
    <source>
        <strain evidence="3 4">NBRC 111368</strain>
    </source>
</reference>
<dbReference type="Gene3D" id="3.40.1350.10">
    <property type="match status" value="1"/>
</dbReference>
<feature type="domain" description="PD(D/E)XK endonuclease" evidence="2">
    <location>
        <begin position="16"/>
        <end position="145"/>
    </location>
</feature>
<dbReference type="InterPro" id="IPR021671">
    <property type="entry name" value="PD(D/E)XK_Endonuc"/>
</dbReference>
<keyword evidence="3" id="KW-0540">Nuclease</keyword>
<dbReference type="GO" id="GO:0004519">
    <property type="term" value="F:endonuclease activity"/>
    <property type="evidence" value="ECO:0007669"/>
    <property type="project" value="UniProtKB-KW"/>
</dbReference>
<dbReference type="InterPro" id="IPR011856">
    <property type="entry name" value="tRNA_endonuc-like_dom_sf"/>
</dbReference>
<dbReference type="EMBL" id="JBHSWU010000481">
    <property type="protein sequence ID" value="MFC6725338.1"/>
    <property type="molecule type" value="Genomic_DNA"/>
</dbReference>
<dbReference type="Pfam" id="PF11645">
    <property type="entry name" value="PDDEXK_5"/>
    <property type="match status" value="1"/>
</dbReference>
<organism evidence="3 4">
    <name type="scientific">Halobium palmae</name>
    <dbReference type="NCBI Taxonomy" id="1776492"/>
    <lineage>
        <taxon>Archaea</taxon>
        <taxon>Methanobacteriati</taxon>
        <taxon>Methanobacteriota</taxon>
        <taxon>Stenosarchaea group</taxon>
        <taxon>Halobacteria</taxon>
        <taxon>Halobacteriales</taxon>
        <taxon>Haloferacaceae</taxon>
        <taxon>Halobium</taxon>
    </lineage>
</organism>
<keyword evidence="3" id="KW-0378">Hydrolase</keyword>
<evidence type="ECO:0000313" key="3">
    <source>
        <dbReference type="EMBL" id="MFC6725338.1"/>
    </source>
</evidence>
<protein>
    <submittedName>
        <fullName evidence="3">Group I intron-associated PD-(D/E)XK endonuclease</fullName>
    </submittedName>
</protein>
<feature type="compositionally biased region" description="Polar residues" evidence="1">
    <location>
        <begin position="1"/>
        <end position="11"/>
    </location>
</feature>
<name>A0ABD5S2P3_9EURY</name>
<evidence type="ECO:0000256" key="1">
    <source>
        <dbReference type="SAM" id="MobiDB-lite"/>
    </source>
</evidence>
<accession>A0ABD5S2P3</accession>
<gene>
    <name evidence="3" type="ORF">ACFQE1_13355</name>
</gene>
<keyword evidence="3" id="KW-0255">Endonuclease</keyword>
<evidence type="ECO:0000313" key="4">
    <source>
        <dbReference type="Proteomes" id="UP001596328"/>
    </source>
</evidence>
<dbReference type="Proteomes" id="UP001596328">
    <property type="component" value="Unassembled WGS sequence"/>
</dbReference>
<dbReference type="AlphaFoldDB" id="A0ABD5S2P3"/>
<evidence type="ECO:0000259" key="2">
    <source>
        <dbReference type="Pfam" id="PF11645"/>
    </source>
</evidence>
<feature type="region of interest" description="Disordered" evidence="1">
    <location>
        <begin position="1"/>
        <end position="22"/>
    </location>
</feature>